<dbReference type="GO" id="GO:0006397">
    <property type="term" value="P:mRNA processing"/>
    <property type="evidence" value="ECO:0007669"/>
    <property type="project" value="UniProtKB-KW"/>
</dbReference>
<dbReference type="CDD" id="cd12407">
    <property type="entry name" value="RRM_FOX1_like"/>
    <property type="match status" value="1"/>
</dbReference>
<evidence type="ECO:0000256" key="8">
    <source>
        <dbReference type="PROSITE-ProRule" id="PRU00176"/>
    </source>
</evidence>
<feature type="compositionally biased region" description="Low complexity" evidence="9">
    <location>
        <begin position="103"/>
        <end position="121"/>
    </location>
</feature>
<dbReference type="Proteomes" id="UP000708208">
    <property type="component" value="Unassembled WGS sequence"/>
</dbReference>
<evidence type="ECO:0000256" key="5">
    <source>
        <dbReference type="ARBA" id="ARBA00022884"/>
    </source>
</evidence>
<comment type="subcellular location">
    <subcellularLocation>
        <location evidence="2">Cytoplasm</location>
    </subcellularLocation>
    <subcellularLocation>
        <location evidence="1">Nucleus</location>
    </subcellularLocation>
</comment>
<dbReference type="GO" id="GO:0005634">
    <property type="term" value="C:nucleus"/>
    <property type="evidence" value="ECO:0007669"/>
    <property type="project" value="UniProtKB-SubCell"/>
</dbReference>
<evidence type="ECO:0000259" key="10">
    <source>
        <dbReference type="PROSITE" id="PS50102"/>
    </source>
</evidence>
<dbReference type="EMBL" id="CAJVCH010571354">
    <property type="protein sequence ID" value="CAG7837280.1"/>
    <property type="molecule type" value="Genomic_DNA"/>
</dbReference>
<evidence type="ECO:0000256" key="6">
    <source>
        <dbReference type="ARBA" id="ARBA00023187"/>
    </source>
</evidence>
<dbReference type="InterPro" id="IPR034237">
    <property type="entry name" value="FOX1_RRM"/>
</dbReference>
<dbReference type="PANTHER" id="PTHR15597">
    <property type="entry name" value="ATAXIN 2-BINDING PROTEIN 1-RELATED"/>
    <property type="match status" value="1"/>
</dbReference>
<evidence type="ECO:0000256" key="7">
    <source>
        <dbReference type="ARBA" id="ARBA00023242"/>
    </source>
</evidence>
<evidence type="ECO:0000256" key="4">
    <source>
        <dbReference type="ARBA" id="ARBA00022664"/>
    </source>
</evidence>
<keyword evidence="3" id="KW-0963">Cytoplasm</keyword>
<dbReference type="PROSITE" id="PS50102">
    <property type="entry name" value="RRM"/>
    <property type="match status" value="1"/>
</dbReference>
<reference evidence="11" key="1">
    <citation type="submission" date="2021-06" db="EMBL/GenBank/DDBJ databases">
        <authorList>
            <person name="Hodson N. C."/>
            <person name="Mongue J. A."/>
            <person name="Jaron S. K."/>
        </authorList>
    </citation>
    <scope>NUCLEOTIDE SEQUENCE</scope>
</reference>
<proteinExistence type="predicted"/>
<feature type="compositionally biased region" description="Polar residues" evidence="9">
    <location>
        <begin position="66"/>
        <end position="90"/>
    </location>
</feature>
<dbReference type="GO" id="GO:0007399">
    <property type="term" value="P:nervous system development"/>
    <property type="evidence" value="ECO:0007669"/>
    <property type="project" value="InterPro"/>
</dbReference>
<sequence length="285" mass="29699">MSDFPTCFSILPATGFRLSFPHCLHTVQTGNMAYAGPTSGGIQNGEIPNPVGMTQLQTTKLDKESFSSVSGVTSQAVEQQTQTEPESDSSTLVVVTGGANNVGGINQGTSTSTQSLNDSSSVVGKNQPKRLHVSNIPFRFRDPDLRAMFGPFGPILDVEIIFNERGSKGFGFVTFANCTDAERAREKLHGTVVEGRKIEVNNATARVQTKKPLAAGIANVGAVRGAGLIPRGLGHRLTTVASHHHQSPLVANSAGSAAAIAAAVARQNSLQNLSAAASAMHGLGP</sequence>
<gene>
    <name evidence="11" type="ORF">AFUS01_LOCUS46420</name>
</gene>
<dbReference type="SMART" id="SM00360">
    <property type="entry name" value="RRM"/>
    <property type="match status" value="1"/>
</dbReference>
<accession>A0A8J2LSB5</accession>
<dbReference type="GO" id="GO:0008380">
    <property type="term" value="P:RNA splicing"/>
    <property type="evidence" value="ECO:0007669"/>
    <property type="project" value="UniProtKB-KW"/>
</dbReference>
<dbReference type="InterPro" id="IPR047131">
    <property type="entry name" value="RBFOX1-like"/>
</dbReference>
<feature type="region of interest" description="Disordered" evidence="9">
    <location>
        <begin position="64"/>
        <end position="90"/>
    </location>
</feature>
<dbReference type="Pfam" id="PF00076">
    <property type="entry name" value="RRM_1"/>
    <property type="match status" value="1"/>
</dbReference>
<evidence type="ECO:0000256" key="2">
    <source>
        <dbReference type="ARBA" id="ARBA00004496"/>
    </source>
</evidence>
<dbReference type="GO" id="GO:0003729">
    <property type="term" value="F:mRNA binding"/>
    <property type="evidence" value="ECO:0007669"/>
    <property type="project" value="TreeGrafter"/>
</dbReference>
<dbReference type="GO" id="GO:0000381">
    <property type="term" value="P:regulation of alternative mRNA splicing, via spliceosome"/>
    <property type="evidence" value="ECO:0007669"/>
    <property type="project" value="InterPro"/>
</dbReference>
<evidence type="ECO:0000256" key="9">
    <source>
        <dbReference type="SAM" id="MobiDB-lite"/>
    </source>
</evidence>
<keyword evidence="5 8" id="KW-0694">RNA-binding</keyword>
<protein>
    <recommendedName>
        <fullName evidence="10">RRM domain-containing protein</fullName>
    </recommendedName>
</protein>
<dbReference type="FunFam" id="3.30.70.330:FF:000375">
    <property type="entry name" value="RNA binding fox-1 homolog 1"/>
    <property type="match status" value="1"/>
</dbReference>
<feature type="region of interest" description="Disordered" evidence="9">
    <location>
        <begin position="103"/>
        <end position="125"/>
    </location>
</feature>
<keyword evidence="7" id="KW-0539">Nucleus</keyword>
<keyword evidence="6" id="KW-0508">mRNA splicing</keyword>
<organism evidence="11 12">
    <name type="scientific">Allacma fusca</name>
    <dbReference type="NCBI Taxonomy" id="39272"/>
    <lineage>
        <taxon>Eukaryota</taxon>
        <taxon>Metazoa</taxon>
        <taxon>Ecdysozoa</taxon>
        <taxon>Arthropoda</taxon>
        <taxon>Hexapoda</taxon>
        <taxon>Collembola</taxon>
        <taxon>Symphypleona</taxon>
        <taxon>Sminthuridae</taxon>
        <taxon>Allacma</taxon>
    </lineage>
</organism>
<evidence type="ECO:0000313" key="12">
    <source>
        <dbReference type="Proteomes" id="UP000708208"/>
    </source>
</evidence>
<evidence type="ECO:0000313" key="11">
    <source>
        <dbReference type="EMBL" id="CAG7837280.1"/>
    </source>
</evidence>
<comment type="caution">
    <text evidence="11">The sequence shown here is derived from an EMBL/GenBank/DDBJ whole genome shotgun (WGS) entry which is preliminary data.</text>
</comment>
<dbReference type="AlphaFoldDB" id="A0A8J2LSB5"/>
<dbReference type="PANTHER" id="PTHR15597:SF22">
    <property type="entry name" value="RNA-BINDING FOX PROTEIN 1, ISOFORM H"/>
    <property type="match status" value="1"/>
</dbReference>
<dbReference type="InterPro" id="IPR000504">
    <property type="entry name" value="RRM_dom"/>
</dbReference>
<evidence type="ECO:0000256" key="3">
    <source>
        <dbReference type="ARBA" id="ARBA00022490"/>
    </source>
</evidence>
<dbReference type="OrthoDB" id="5382468at2759"/>
<keyword evidence="12" id="KW-1185">Reference proteome</keyword>
<dbReference type="GO" id="GO:0005737">
    <property type="term" value="C:cytoplasm"/>
    <property type="evidence" value="ECO:0007669"/>
    <property type="project" value="UniProtKB-SubCell"/>
</dbReference>
<keyword evidence="4" id="KW-0507">mRNA processing</keyword>
<feature type="domain" description="RRM" evidence="10">
    <location>
        <begin position="129"/>
        <end position="205"/>
    </location>
</feature>
<name>A0A8J2LSB5_9HEXA</name>
<evidence type="ECO:0000256" key="1">
    <source>
        <dbReference type="ARBA" id="ARBA00004123"/>
    </source>
</evidence>